<feature type="transmembrane region" description="Helical" evidence="1">
    <location>
        <begin position="93"/>
        <end position="111"/>
    </location>
</feature>
<evidence type="ECO:0000313" key="3">
    <source>
        <dbReference type="Proteomes" id="UP000027778"/>
    </source>
</evidence>
<dbReference type="AlphaFoldDB" id="A0A073K5B5"/>
<dbReference type="EMBL" id="JOTM01000060">
    <property type="protein sequence ID" value="KEK21755.1"/>
    <property type="molecule type" value="Genomic_DNA"/>
</dbReference>
<dbReference type="OrthoDB" id="2426546at2"/>
<sequence length="144" mass="16621">MIKQVLRSPLIGASIFVLIIAFLLFSLMNTQVILAKLCFGILVTITFLWLILTRLYNRKNPHDKIRLFGFIPSEFREIDEGQQWVTYKACRNVYIYYSIALPVTAGICFLFSQHNFVPLLCIGLLGAGQYIVYWLTTILILNRI</sequence>
<dbReference type="eggNOG" id="ENOG5030VG7">
    <property type="taxonomic scope" value="Bacteria"/>
</dbReference>
<reference evidence="2 3" key="1">
    <citation type="submission" date="2014-06" db="EMBL/GenBank/DDBJ databases">
        <title>Draft genome sequence of Bacillus gaemokensis JCM 15801 (MCCC 1A00707).</title>
        <authorList>
            <person name="Lai Q."/>
            <person name="Liu Y."/>
            <person name="Shao Z."/>
        </authorList>
    </citation>
    <scope>NUCLEOTIDE SEQUENCE [LARGE SCALE GENOMIC DNA]</scope>
    <source>
        <strain evidence="2 3">JCM 15801</strain>
    </source>
</reference>
<keyword evidence="1" id="KW-0812">Transmembrane</keyword>
<proteinExistence type="predicted"/>
<keyword evidence="3" id="KW-1185">Reference proteome</keyword>
<feature type="transmembrane region" description="Helical" evidence="1">
    <location>
        <begin position="9"/>
        <end position="27"/>
    </location>
</feature>
<dbReference type="RefSeq" id="WP_033678909.1">
    <property type="nucleotide sequence ID" value="NZ_JOTM01000060.1"/>
</dbReference>
<evidence type="ECO:0000313" key="2">
    <source>
        <dbReference type="EMBL" id="KEK21755.1"/>
    </source>
</evidence>
<comment type="caution">
    <text evidence="2">The sequence shown here is derived from an EMBL/GenBank/DDBJ whole genome shotgun (WGS) entry which is preliminary data.</text>
</comment>
<protein>
    <submittedName>
        <fullName evidence="2">Uncharacterized protein</fullName>
    </submittedName>
</protein>
<evidence type="ECO:0000256" key="1">
    <source>
        <dbReference type="SAM" id="Phobius"/>
    </source>
</evidence>
<gene>
    <name evidence="2" type="ORF">BAGA_26160</name>
</gene>
<feature type="transmembrane region" description="Helical" evidence="1">
    <location>
        <begin position="117"/>
        <end position="141"/>
    </location>
</feature>
<keyword evidence="1" id="KW-1133">Transmembrane helix</keyword>
<keyword evidence="1" id="KW-0472">Membrane</keyword>
<dbReference type="Proteomes" id="UP000027778">
    <property type="component" value="Unassembled WGS sequence"/>
</dbReference>
<accession>A0A073K5B5</accession>
<dbReference type="STRING" id="574375.AZF08_27035"/>
<organism evidence="2 3">
    <name type="scientific">Bacillus gaemokensis</name>
    <dbReference type="NCBI Taxonomy" id="574375"/>
    <lineage>
        <taxon>Bacteria</taxon>
        <taxon>Bacillati</taxon>
        <taxon>Bacillota</taxon>
        <taxon>Bacilli</taxon>
        <taxon>Bacillales</taxon>
        <taxon>Bacillaceae</taxon>
        <taxon>Bacillus</taxon>
        <taxon>Bacillus cereus group</taxon>
    </lineage>
</organism>
<feature type="transmembrane region" description="Helical" evidence="1">
    <location>
        <begin position="33"/>
        <end position="56"/>
    </location>
</feature>
<name>A0A073K5B5_9BACI</name>